<feature type="transmembrane region" description="Helical" evidence="8">
    <location>
        <begin position="381"/>
        <end position="398"/>
    </location>
</feature>
<evidence type="ECO:0000256" key="5">
    <source>
        <dbReference type="ARBA" id="ARBA00022989"/>
    </source>
</evidence>
<dbReference type="AlphaFoldDB" id="A0A916WTM6"/>
<feature type="transmembrane region" description="Helical" evidence="8">
    <location>
        <begin position="161"/>
        <end position="180"/>
    </location>
</feature>
<evidence type="ECO:0000256" key="2">
    <source>
        <dbReference type="ARBA" id="ARBA00022475"/>
    </source>
</evidence>
<feature type="transmembrane region" description="Helical" evidence="8">
    <location>
        <begin position="79"/>
        <end position="102"/>
    </location>
</feature>
<proteinExistence type="inferred from homology"/>
<evidence type="ECO:0000256" key="7">
    <source>
        <dbReference type="ARBA" id="ARBA00024033"/>
    </source>
</evidence>
<keyword evidence="3" id="KW-0808">Transferase</keyword>
<evidence type="ECO:0000256" key="8">
    <source>
        <dbReference type="SAM" id="Phobius"/>
    </source>
</evidence>
<keyword evidence="4 8" id="KW-0812">Transmembrane</keyword>
<evidence type="ECO:0000256" key="3">
    <source>
        <dbReference type="ARBA" id="ARBA00022679"/>
    </source>
</evidence>
<sequence>MVAGFVALYLQVTFIPWHSRPFGLFHNQIDLEVYRAGARHVLHRQPVYDGPVLGLFMYTYSPFSTLAFIPLVHMSHHTAVLVWSSLTVIALVASVLLCFKSFGYRLNSRTWVLAIAVAAVCSMMEPVRTTVWYGQVNVVIMALILWDLLRPGGSRLQGVMVGLTAGIKLTPALFAVYLLAIRRTRAAIIAVVAGVLTVAIGALAMPRASKKFWTETLWDSRRVGPVRAPSNQSITGALASILRTDSPPTGLWLLLAGVALVLGLTAAVVAYRRGAAVLALAIVGMTSTSVSPFSWGHHWVWFVPLAAHLVHLMISAVDNGRWVRLAAAVVAFCALYVSVFLWKSHYPHPLQVGTAHFREFYAMGLFMIPTPPQWHWFSAQPYLWVFGVTCVVTLLWWGPWRSPARLAQAARAVGARR</sequence>
<feature type="transmembrane region" description="Helical" evidence="8">
    <location>
        <begin position="276"/>
        <end position="293"/>
    </location>
</feature>
<evidence type="ECO:0000256" key="6">
    <source>
        <dbReference type="ARBA" id="ARBA00023136"/>
    </source>
</evidence>
<dbReference type="GO" id="GO:0005886">
    <property type="term" value="C:plasma membrane"/>
    <property type="evidence" value="ECO:0007669"/>
    <property type="project" value="UniProtKB-SubCell"/>
</dbReference>
<reference evidence="9" key="2">
    <citation type="submission" date="2020-09" db="EMBL/GenBank/DDBJ databases">
        <authorList>
            <person name="Sun Q."/>
            <person name="Zhou Y."/>
        </authorList>
    </citation>
    <scope>NUCLEOTIDE SEQUENCE</scope>
    <source>
        <strain evidence="9">CGMCC 1.12827</strain>
    </source>
</reference>
<gene>
    <name evidence="9" type="ORF">GCM10011489_16100</name>
</gene>
<organism evidence="9 10">
    <name type="scientific">Gordonia jinhuaensis</name>
    <dbReference type="NCBI Taxonomy" id="1517702"/>
    <lineage>
        <taxon>Bacteria</taxon>
        <taxon>Bacillati</taxon>
        <taxon>Actinomycetota</taxon>
        <taxon>Actinomycetes</taxon>
        <taxon>Mycobacteriales</taxon>
        <taxon>Gordoniaceae</taxon>
        <taxon>Gordonia</taxon>
    </lineage>
</organism>
<comment type="subcellular location">
    <subcellularLocation>
        <location evidence="1">Cell membrane</location>
        <topology evidence="1">Multi-pass membrane protein</topology>
    </subcellularLocation>
</comment>
<evidence type="ECO:0000256" key="1">
    <source>
        <dbReference type="ARBA" id="ARBA00004651"/>
    </source>
</evidence>
<feature type="transmembrane region" description="Helical" evidence="8">
    <location>
        <begin position="131"/>
        <end position="149"/>
    </location>
</feature>
<keyword evidence="10" id="KW-1185">Reference proteome</keyword>
<comment type="similarity">
    <text evidence="7">Belongs to the glycosyltransferase 87 family.</text>
</comment>
<feature type="transmembrane region" description="Helical" evidence="8">
    <location>
        <begin position="250"/>
        <end position="269"/>
    </location>
</feature>
<name>A0A916WTM6_9ACTN</name>
<dbReference type="EMBL" id="BMGC01000008">
    <property type="protein sequence ID" value="GGB28661.1"/>
    <property type="molecule type" value="Genomic_DNA"/>
</dbReference>
<evidence type="ECO:0000313" key="9">
    <source>
        <dbReference type="EMBL" id="GGB28661.1"/>
    </source>
</evidence>
<feature type="transmembrane region" description="Helical" evidence="8">
    <location>
        <begin position="187"/>
        <end position="205"/>
    </location>
</feature>
<feature type="transmembrane region" description="Helical" evidence="8">
    <location>
        <begin position="322"/>
        <end position="342"/>
    </location>
</feature>
<accession>A0A916WTM6</accession>
<protein>
    <recommendedName>
        <fullName evidence="11">Alpha-1,2-mannosyltransferase</fullName>
    </recommendedName>
</protein>
<keyword evidence="5 8" id="KW-1133">Transmembrane helix</keyword>
<comment type="caution">
    <text evidence="9">The sequence shown here is derived from an EMBL/GenBank/DDBJ whole genome shotgun (WGS) entry which is preliminary data.</text>
</comment>
<keyword evidence="6 8" id="KW-0472">Membrane</keyword>
<evidence type="ECO:0008006" key="11">
    <source>
        <dbReference type="Google" id="ProtNLM"/>
    </source>
</evidence>
<dbReference type="InterPro" id="IPR018584">
    <property type="entry name" value="GT87"/>
</dbReference>
<keyword evidence="2" id="KW-1003">Cell membrane</keyword>
<reference evidence="9" key="1">
    <citation type="journal article" date="2014" name="Int. J. Syst. Evol. Microbiol.">
        <title>Complete genome sequence of Corynebacterium casei LMG S-19264T (=DSM 44701T), isolated from a smear-ripened cheese.</title>
        <authorList>
            <consortium name="US DOE Joint Genome Institute (JGI-PGF)"/>
            <person name="Walter F."/>
            <person name="Albersmeier A."/>
            <person name="Kalinowski J."/>
            <person name="Ruckert C."/>
        </authorList>
    </citation>
    <scope>NUCLEOTIDE SEQUENCE</scope>
    <source>
        <strain evidence="9">CGMCC 1.12827</strain>
    </source>
</reference>
<evidence type="ECO:0000256" key="4">
    <source>
        <dbReference type="ARBA" id="ARBA00022692"/>
    </source>
</evidence>
<dbReference type="Pfam" id="PF09594">
    <property type="entry name" value="GT87"/>
    <property type="match status" value="1"/>
</dbReference>
<evidence type="ECO:0000313" key="10">
    <source>
        <dbReference type="Proteomes" id="UP000621454"/>
    </source>
</evidence>
<feature type="transmembrane region" description="Helical" evidence="8">
    <location>
        <begin position="52"/>
        <end position="72"/>
    </location>
</feature>
<dbReference type="Proteomes" id="UP000621454">
    <property type="component" value="Unassembled WGS sequence"/>
</dbReference>
<feature type="transmembrane region" description="Helical" evidence="8">
    <location>
        <begin position="299"/>
        <end position="317"/>
    </location>
</feature>
<dbReference type="GO" id="GO:0016758">
    <property type="term" value="F:hexosyltransferase activity"/>
    <property type="evidence" value="ECO:0007669"/>
    <property type="project" value="InterPro"/>
</dbReference>